<feature type="compositionally biased region" description="Pro residues" evidence="2">
    <location>
        <begin position="238"/>
        <end position="257"/>
    </location>
</feature>
<keyword evidence="1" id="KW-0694">RNA-binding</keyword>
<evidence type="ECO:0000256" key="2">
    <source>
        <dbReference type="SAM" id="MobiDB-lite"/>
    </source>
</evidence>
<proteinExistence type="predicted"/>
<dbReference type="Gene3D" id="3.30.1370.10">
    <property type="entry name" value="K Homology domain, type 1"/>
    <property type="match status" value="1"/>
</dbReference>
<evidence type="ECO:0000256" key="1">
    <source>
        <dbReference type="ARBA" id="ARBA00022884"/>
    </source>
</evidence>
<dbReference type="SMART" id="SM00322">
    <property type="entry name" value="KH"/>
    <property type="match status" value="1"/>
</dbReference>
<reference evidence="4" key="1">
    <citation type="submission" date="2016-01" db="EMBL/GenBank/DDBJ databases">
        <title>Reference transcriptome for the parasite Schistocephalus solidus: insights into the molecular evolution of parasitism.</title>
        <authorList>
            <person name="Hebert F.O."/>
            <person name="Grambauer S."/>
            <person name="Barber I."/>
            <person name="Landry C.R."/>
            <person name="Aubin-Horth N."/>
        </authorList>
    </citation>
    <scope>NUCLEOTIDE SEQUENCE</scope>
</reference>
<gene>
    <name evidence="4" type="primary">KHDR2</name>
    <name evidence="4" type="ORF">TR133562</name>
</gene>
<evidence type="ECO:0000313" key="4">
    <source>
        <dbReference type="EMBL" id="JAP38685.1"/>
    </source>
</evidence>
<feature type="non-terminal residue" evidence="4">
    <location>
        <position position="1"/>
    </location>
</feature>
<feature type="region of interest" description="Disordered" evidence="2">
    <location>
        <begin position="310"/>
        <end position="330"/>
    </location>
</feature>
<protein>
    <submittedName>
        <fullName evidence="4">KH domain-containing, RNA-binding, signal transduction-associated protein 2</fullName>
    </submittedName>
</protein>
<dbReference type="PANTHER" id="PTHR11208:SF42">
    <property type="entry name" value="QUAKING RELATED 54B, ISOFORM E"/>
    <property type="match status" value="1"/>
</dbReference>
<organism evidence="4">
    <name type="scientific">Schistocephalus solidus</name>
    <name type="common">Tapeworm</name>
    <dbReference type="NCBI Taxonomy" id="70667"/>
    <lineage>
        <taxon>Eukaryota</taxon>
        <taxon>Metazoa</taxon>
        <taxon>Spiralia</taxon>
        <taxon>Lophotrochozoa</taxon>
        <taxon>Platyhelminthes</taxon>
        <taxon>Cestoda</taxon>
        <taxon>Eucestoda</taxon>
        <taxon>Diphyllobothriidea</taxon>
        <taxon>Diphyllobothriidae</taxon>
        <taxon>Schistocephalus</taxon>
    </lineage>
</organism>
<feature type="region of interest" description="Disordered" evidence="2">
    <location>
        <begin position="168"/>
        <end position="199"/>
    </location>
</feature>
<evidence type="ECO:0000259" key="3">
    <source>
        <dbReference type="SMART" id="SM00322"/>
    </source>
</evidence>
<dbReference type="Pfam" id="PF22675">
    <property type="entry name" value="KH-I_KHDC4-BBP"/>
    <property type="match status" value="1"/>
</dbReference>
<feature type="region of interest" description="Disordered" evidence="2">
    <location>
        <begin position="212"/>
        <end position="257"/>
    </location>
</feature>
<dbReference type="CDD" id="cd22384">
    <property type="entry name" value="KH-I_KHDRBS"/>
    <property type="match status" value="1"/>
</dbReference>
<dbReference type="GO" id="GO:0003729">
    <property type="term" value="F:mRNA binding"/>
    <property type="evidence" value="ECO:0007669"/>
    <property type="project" value="TreeGrafter"/>
</dbReference>
<dbReference type="EMBL" id="GEEE01024540">
    <property type="protein sequence ID" value="JAP38685.1"/>
    <property type="molecule type" value="Transcribed_RNA"/>
</dbReference>
<dbReference type="GO" id="GO:0000381">
    <property type="term" value="P:regulation of alternative mRNA splicing, via spliceosome"/>
    <property type="evidence" value="ECO:0007669"/>
    <property type="project" value="TreeGrafter"/>
</dbReference>
<sequence length="330" mass="35695">CTLRTDMSNEERKPDNSAVTEVLVREIQNIDENAFPQLKSIGENELFRLRGGIADSLDLVENRRVKVRAKVNIPAEQYPYVNFVGKLLGPGGKTLRGIQDETRTKMAILGAGSLRDEAKEKELLSSGDPKYQHLKQSLHLQIDALAPPAEAYYNISHALAQVRRVMLPDSSGTPAPPWAAGQGTPTRGSPGGRGGRGRGFVNQASYVAAMNFNNPVPSPTGPPMRGRGGNRGRGWASCPPPVNGNAPQMPPPPPQPMPTAGADCYGNSMEPYSYQGHTGYEQTEYDTTSYEDYSGAYGQTDAWGKITVSDSRGRARVHPYGRPGAKEDTA</sequence>
<accession>A0A0X3NGF7</accession>
<name>A0A0X3NGF7_SCHSO</name>
<dbReference type="GO" id="GO:0005634">
    <property type="term" value="C:nucleus"/>
    <property type="evidence" value="ECO:0007669"/>
    <property type="project" value="TreeGrafter"/>
</dbReference>
<dbReference type="SUPFAM" id="SSF54791">
    <property type="entry name" value="Eukaryotic type KH-domain (KH-domain type I)"/>
    <property type="match status" value="1"/>
</dbReference>
<dbReference type="PANTHER" id="PTHR11208">
    <property type="entry name" value="RNA-BINDING PROTEIN RELATED"/>
    <property type="match status" value="1"/>
</dbReference>
<feature type="compositionally biased region" description="Gly residues" evidence="2">
    <location>
        <begin position="189"/>
        <end position="198"/>
    </location>
</feature>
<dbReference type="AlphaFoldDB" id="A0A0X3NGF7"/>
<dbReference type="InterPro" id="IPR055256">
    <property type="entry name" value="KH_1_KHDC4/BBP-like"/>
</dbReference>
<dbReference type="InterPro" id="IPR045071">
    <property type="entry name" value="BBP-like"/>
</dbReference>
<feature type="domain" description="K Homology" evidence="3">
    <location>
        <begin position="65"/>
        <end position="163"/>
    </location>
</feature>
<dbReference type="InterPro" id="IPR004087">
    <property type="entry name" value="KH_dom"/>
</dbReference>
<dbReference type="InterPro" id="IPR036612">
    <property type="entry name" value="KH_dom_type_1_sf"/>
</dbReference>